<proteinExistence type="predicted"/>
<sequence>MDGAGYTKMPMIIHAVALILIGLPLGYYLASTTLGLRGIWLSIVISNAIMTLLLVLDISRGKWINRIC</sequence>
<dbReference type="Proteomes" id="UP000234857">
    <property type="component" value="Unassembled WGS sequence"/>
</dbReference>
<name>A0A2N5ZJQ0_MUIH1</name>
<dbReference type="EMBL" id="PKTG01000047">
    <property type="protein sequence ID" value="PLX18876.1"/>
    <property type="molecule type" value="Genomic_DNA"/>
</dbReference>
<organism evidence="2 3">
    <name type="scientific">Muiribacterium halophilum</name>
    <dbReference type="NCBI Taxonomy" id="2053465"/>
    <lineage>
        <taxon>Bacteria</taxon>
        <taxon>Candidatus Muiribacteriota</taxon>
        <taxon>Candidatus Muiribacteriia</taxon>
        <taxon>Candidatus Muiribacteriales</taxon>
        <taxon>Candidatus Muiribacteriaceae</taxon>
        <taxon>Candidatus Muiribacterium</taxon>
    </lineage>
</organism>
<keyword evidence="1" id="KW-0472">Membrane</keyword>
<dbReference type="AlphaFoldDB" id="A0A2N5ZJQ0"/>
<evidence type="ECO:0008006" key="4">
    <source>
        <dbReference type="Google" id="ProtNLM"/>
    </source>
</evidence>
<gene>
    <name evidence="2" type="ORF">C0601_03460</name>
</gene>
<evidence type="ECO:0000313" key="2">
    <source>
        <dbReference type="EMBL" id="PLX18876.1"/>
    </source>
</evidence>
<evidence type="ECO:0000313" key="3">
    <source>
        <dbReference type="Proteomes" id="UP000234857"/>
    </source>
</evidence>
<keyword evidence="1" id="KW-0812">Transmembrane</keyword>
<reference evidence="2 3" key="1">
    <citation type="submission" date="2017-11" db="EMBL/GenBank/DDBJ databases">
        <title>Genome-resolved metagenomics identifies genetic mobility, metabolic interactions, and unexpected diversity in perchlorate-reducing communities.</title>
        <authorList>
            <person name="Barnum T.P."/>
            <person name="Figueroa I.A."/>
            <person name="Carlstrom C.I."/>
            <person name="Lucas L.N."/>
            <person name="Engelbrektson A.L."/>
            <person name="Coates J.D."/>
        </authorList>
    </citation>
    <scope>NUCLEOTIDE SEQUENCE [LARGE SCALE GENOMIC DNA]</scope>
    <source>
        <strain evidence="2">BM706</strain>
    </source>
</reference>
<accession>A0A2N5ZJQ0</accession>
<evidence type="ECO:0000256" key="1">
    <source>
        <dbReference type="SAM" id="Phobius"/>
    </source>
</evidence>
<feature type="transmembrane region" description="Helical" evidence="1">
    <location>
        <begin position="36"/>
        <end position="56"/>
    </location>
</feature>
<feature type="transmembrane region" description="Helical" evidence="1">
    <location>
        <begin position="12"/>
        <end position="30"/>
    </location>
</feature>
<keyword evidence="1" id="KW-1133">Transmembrane helix</keyword>
<protein>
    <recommendedName>
        <fullName evidence="4">MATE family efflux transporter</fullName>
    </recommendedName>
</protein>
<comment type="caution">
    <text evidence="2">The sequence shown here is derived from an EMBL/GenBank/DDBJ whole genome shotgun (WGS) entry which is preliminary data.</text>
</comment>